<keyword evidence="3" id="KW-0547">Nucleotide-binding</keyword>
<evidence type="ECO:0000256" key="8">
    <source>
        <dbReference type="RuleBase" id="RU363090"/>
    </source>
</evidence>
<dbReference type="GO" id="GO:0005524">
    <property type="term" value="F:ATP binding"/>
    <property type="evidence" value="ECO:0007669"/>
    <property type="project" value="UniProtKB-KW"/>
</dbReference>
<comment type="catalytic activity">
    <reaction evidence="7">
        <text>1D-myo-inositol 1,3,4,6-tetrakisphosphate + ATP = 1D-myo-inositol 1,3,4,5,6-pentakisphosphate + ADP + H(+)</text>
        <dbReference type="Rhea" id="RHEA:12717"/>
        <dbReference type="ChEBI" id="CHEBI:15378"/>
        <dbReference type="ChEBI" id="CHEBI:30616"/>
        <dbReference type="ChEBI" id="CHEBI:57660"/>
        <dbReference type="ChEBI" id="CHEBI:57733"/>
        <dbReference type="ChEBI" id="CHEBI:456216"/>
        <dbReference type="EC" id="2.7.1.140"/>
    </reaction>
</comment>
<evidence type="ECO:0000256" key="5">
    <source>
        <dbReference type="ARBA" id="ARBA00022840"/>
    </source>
</evidence>
<dbReference type="PANTHER" id="PTHR12400:SF51">
    <property type="entry name" value="INOSITOL POLYPHOSPHATE MULTIKINASE"/>
    <property type="match status" value="1"/>
</dbReference>
<evidence type="ECO:0000313" key="10">
    <source>
        <dbReference type="Proteomes" id="UP001497525"/>
    </source>
</evidence>
<evidence type="ECO:0000256" key="3">
    <source>
        <dbReference type="ARBA" id="ARBA00022741"/>
    </source>
</evidence>
<evidence type="ECO:0000256" key="1">
    <source>
        <dbReference type="ARBA" id="ARBA00007374"/>
    </source>
</evidence>
<gene>
    <name evidence="9" type="ORF">CDAUBV1_LOCUS5152</name>
</gene>
<dbReference type="Proteomes" id="UP001497525">
    <property type="component" value="Unassembled WGS sequence"/>
</dbReference>
<dbReference type="PANTHER" id="PTHR12400">
    <property type="entry name" value="INOSITOL POLYPHOSPHATE KINASE"/>
    <property type="match status" value="1"/>
</dbReference>
<keyword evidence="4 8" id="KW-0418">Kinase</keyword>
<name>A0AAV2T8G1_CALDB</name>
<evidence type="ECO:0000256" key="4">
    <source>
        <dbReference type="ARBA" id="ARBA00022777"/>
    </source>
</evidence>
<evidence type="ECO:0000256" key="6">
    <source>
        <dbReference type="ARBA" id="ARBA00036164"/>
    </source>
</evidence>
<reference evidence="9" key="1">
    <citation type="submission" date="2024-06" db="EMBL/GenBank/DDBJ databases">
        <authorList>
            <person name="Liu X."/>
            <person name="Lenzi L."/>
            <person name="Haldenby T S."/>
            <person name="Uol C."/>
        </authorList>
    </citation>
    <scope>NUCLEOTIDE SEQUENCE</scope>
</reference>
<evidence type="ECO:0000256" key="2">
    <source>
        <dbReference type="ARBA" id="ARBA00022679"/>
    </source>
</evidence>
<evidence type="ECO:0000256" key="7">
    <source>
        <dbReference type="ARBA" id="ARBA00036525"/>
    </source>
</evidence>
<dbReference type="GO" id="GO:0008440">
    <property type="term" value="F:inositol-1,4,5-trisphosphate 3-kinase activity"/>
    <property type="evidence" value="ECO:0007669"/>
    <property type="project" value="TreeGrafter"/>
</dbReference>
<dbReference type="GO" id="GO:0005634">
    <property type="term" value="C:nucleus"/>
    <property type="evidence" value="ECO:0007669"/>
    <property type="project" value="TreeGrafter"/>
</dbReference>
<dbReference type="AlphaFoldDB" id="A0AAV2T8G1"/>
<dbReference type="GO" id="GO:0051765">
    <property type="term" value="F:inositol tetrakisphosphate kinase activity"/>
    <property type="evidence" value="ECO:0007669"/>
    <property type="project" value="TreeGrafter"/>
</dbReference>
<dbReference type="EMBL" id="CAXLJL010000123">
    <property type="protein sequence ID" value="CAL5132314.1"/>
    <property type="molecule type" value="Genomic_DNA"/>
</dbReference>
<dbReference type="Pfam" id="PF03770">
    <property type="entry name" value="IPK"/>
    <property type="match status" value="1"/>
</dbReference>
<protein>
    <recommendedName>
        <fullName evidence="8">Kinase</fullName>
        <ecNumber evidence="8">2.7.-.-</ecNumber>
    </recommendedName>
</protein>
<dbReference type="EC" id="2.7.-.-" evidence="8"/>
<accession>A0AAV2T8G1</accession>
<dbReference type="InterPro" id="IPR005522">
    <property type="entry name" value="IPK"/>
</dbReference>
<comment type="caution">
    <text evidence="9">The sequence shown here is derived from an EMBL/GenBank/DDBJ whole genome shotgun (WGS) entry which is preliminary data.</text>
</comment>
<dbReference type="GO" id="GO:0032958">
    <property type="term" value="P:inositol phosphate biosynthetic process"/>
    <property type="evidence" value="ECO:0007669"/>
    <property type="project" value="InterPro"/>
</dbReference>
<sequence>MPSNLVRCSDDEEYSLLDSLLKKSRSLPENVCVYQNQVGGHGALGNKHGVLYSKELGIVYKPIQHFPKGFHEVDLYERVFNSSRGDEKLSVLRQFMPRYDGLCCDASGKNSYICMEDILADLKRPAICDIKVGRITYTPDATPEKISVEKSKYKWQEEIGFSVTGIKVYDSATGEDVYVDKTHCRTLDPSNIYEHGIRLFLCKDIARARRLASSFVKSLSELCRWFEIQREIAFYSSSLLLAYDSVDDNDPLNSAGELDRSEPVRVHLIDFTRWRSSSGEKDENFLYGLRNVIELFRQASAETKPLSVSPKTVISSAVL</sequence>
<keyword evidence="2 8" id="KW-0808">Transferase</keyword>
<dbReference type="GO" id="GO:0005737">
    <property type="term" value="C:cytoplasm"/>
    <property type="evidence" value="ECO:0007669"/>
    <property type="project" value="TreeGrafter"/>
</dbReference>
<keyword evidence="5" id="KW-0067">ATP-binding</keyword>
<dbReference type="SUPFAM" id="SSF56104">
    <property type="entry name" value="SAICAR synthase-like"/>
    <property type="match status" value="1"/>
</dbReference>
<proteinExistence type="inferred from homology"/>
<comment type="similarity">
    <text evidence="1 8">Belongs to the inositol phosphokinase (IPK) family.</text>
</comment>
<dbReference type="Gene3D" id="3.30.470.160">
    <property type="entry name" value="Inositol polyphosphate kinase"/>
    <property type="match status" value="1"/>
</dbReference>
<comment type="catalytic activity">
    <reaction evidence="6">
        <text>1D-myo-inositol 1,4,5-trisphosphate + 2 ATP = 1D-myo-inositol 1,3,4,5,6-pentakisphosphate + 2 ADP + 2 H(+)</text>
        <dbReference type="Rhea" id="RHEA:32359"/>
        <dbReference type="ChEBI" id="CHEBI:15378"/>
        <dbReference type="ChEBI" id="CHEBI:30616"/>
        <dbReference type="ChEBI" id="CHEBI:57733"/>
        <dbReference type="ChEBI" id="CHEBI:203600"/>
        <dbReference type="ChEBI" id="CHEBI:456216"/>
        <dbReference type="EC" id="2.7.1.151"/>
    </reaction>
</comment>
<dbReference type="InterPro" id="IPR038286">
    <property type="entry name" value="IPK_sf"/>
</dbReference>
<organism evidence="9 10">
    <name type="scientific">Calicophoron daubneyi</name>
    <name type="common">Rumen fluke</name>
    <name type="synonym">Paramphistomum daubneyi</name>
    <dbReference type="NCBI Taxonomy" id="300641"/>
    <lineage>
        <taxon>Eukaryota</taxon>
        <taxon>Metazoa</taxon>
        <taxon>Spiralia</taxon>
        <taxon>Lophotrochozoa</taxon>
        <taxon>Platyhelminthes</taxon>
        <taxon>Trematoda</taxon>
        <taxon>Digenea</taxon>
        <taxon>Plagiorchiida</taxon>
        <taxon>Pronocephalata</taxon>
        <taxon>Paramphistomoidea</taxon>
        <taxon>Paramphistomidae</taxon>
        <taxon>Calicophoron</taxon>
    </lineage>
</organism>
<evidence type="ECO:0000313" key="9">
    <source>
        <dbReference type="EMBL" id="CAL5132314.1"/>
    </source>
</evidence>